<evidence type="ECO:0000256" key="1">
    <source>
        <dbReference type="SAM" id="Phobius"/>
    </source>
</evidence>
<name>A0A088E3A2_9CREN</name>
<dbReference type="Proteomes" id="UP000056255">
    <property type="component" value="Chromosome"/>
</dbReference>
<reference evidence="7 9" key="3">
    <citation type="submission" date="2015-07" db="EMBL/GenBank/DDBJ databases">
        <title>Physiological, transcriptional responses and genome re-sequencing of acid resistant extremely thermoacidophilic Metallosphaera sedula SARC-M1.</title>
        <authorList>
            <person name="Ai C."/>
            <person name="McCarthy S."/>
            <person name="Eckrich V."/>
            <person name="Rudrappa D."/>
            <person name="Qiu G."/>
            <person name="Blum P."/>
        </authorList>
    </citation>
    <scope>NUCLEOTIDE SEQUENCE [LARGE SCALE GENOMIC DNA]</scope>
    <source>
        <strain evidence="7 9">SARC-M1</strain>
    </source>
</reference>
<dbReference type="CDD" id="cd13842">
    <property type="entry name" value="CuRO_HCO_II_like"/>
    <property type="match status" value="1"/>
</dbReference>
<feature type="transmembrane region" description="Helical" evidence="1">
    <location>
        <begin position="12"/>
        <end position="33"/>
    </location>
</feature>
<evidence type="ECO:0000313" key="4">
    <source>
        <dbReference type="EMBL" id="AKV75695.1"/>
    </source>
</evidence>
<dbReference type="Gene3D" id="2.60.40.420">
    <property type="entry name" value="Cupredoxins - blue copper proteins"/>
    <property type="match status" value="1"/>
</dbReference>
<evidence type="ECO:0000313" key="3">
    <source>
        <dbReference type="EMBL" id="AKV73452.1"/>
    </source>
</evidence>
<dbReference type="EMBL" id="CP012175">
    <property type="protein sequence ID" value="AKV80186.1"/>
    <property type="molecule type" value="Genomic_DNA"/>
</dbReference>
<keyword evidence="1" id="KW-0812">Transmembrane</keyword>
<dbReference type="OMA" id="ELAWFIV"/>
<dbReference type="EMBL" id="CP012173">
    <property type="protein sequence ID" value="AKV75695.1"/>
    <property type="molecule type" value="Genomic_DNA"/>
</dbReference>
<keyword evidence="1" id="KW-0472">Membrane</keyword>
<dbReference type="EMBL" id="CP012176">
    <property type="protein sequence ID" value="AKV82429.1"/>
    <property type="molecule type" value="Genomic_DNA"/>
</dbReference>
<sequence>MADFKEKIAHHAELAWFIVMLVMVAVFFSWSVIEVTNGSSTSIRYGLPLFSGLPAQAQQAVLTFEKSPPANHTSEIINGILVVNMTAEQNGSFSDVFHPNVIVAQPGEPITIILNSPQVITGFFIRLPDGVVNVNAIPGEPSYVYFVAPNQPGNYTWREPELAGYDFSYMTGTLEVV</sequence>
<dbReference type="EMBL" id="CP012174">
    <property type="protein sequence ID" value="AKV77941.1"/>
    <property type="molecule type" value="Genomic_DNA"/>
</dbReference>
<accession>A0A088E3A2</accession>
<dbReference type="InterPro" id="IPR008972">
    <property type="entry name" value="Cupredoxin"/>
</dbReference>
<dbReference type="Proteomes" id="UP000029084">
    <property type="component" value="Chromosome"/>
</dbReference>
<dbReference type="EMBL" id="CP012172">
    <property type="protein sequence ID" value="AKV73452.1"/>
    <property type="molecule type" value="Genomic_DNA"/>
</dbReference>
<dbReference type="EMBL" id="CP008822">
    <property type="protein sequence ID" value="AIM26453.1"/>
    <property type="molecule type" value="Genomic_DNA"/>
</dbReference>
<dbReference type="Proteomes" id="UP000061362">
    <property type="component" value="Chromosome"/>
</dbReference>
<dbReference type="Proteomes" id="UP000068832">
    <property type="component" value="Chromosome"/>
</dbReference>
<evidence type="ECO:0000313" key="2">
    <source>
        <dbReference type="EMBL" id="AIM26453.1"/>
    </source>
</evidence>
<protein>
    <submittedName>
        <fullName evidence="2">Cytochrome c oxidase, subunit II</fullName>
    </submittedName>
    <submittedName>
        <fullName evidence="3">Quinol oxidase subunit 2</fullName>
    </submittedName>
</protein>
<organism evidence="2 8">
    <name type="scientific">Metallosphaera sedula</name>
    <dbReference type="NCBI Taxonomy" id="43687"/>
    <lineage>
        <taxon>Archaea</taxon>
        <taxon>Thermoproteota</taxon>
        <taxon>Thermoprotei</taxon>
        <taxon>Sulfolobales</taxon>
        <taxon>Sulfolobaceae</taxon>
        <taxon>Metallosphaera</taxon>
    </lineage>
</organism>
<reference evidence="2 8" key="1">
    <citation type="journal article" date="2014" name="J. Bacteriol.">
        <title>Role of an Archaeal PitA Transporter in the Copper and Arsenic Resistance of Metallosphaera sedula, an Extreme Thermoacidophile.</title>
        <authorList>
            <person name="McCarthy S."/>
            <person name="Ai C."/>
            <person name="Wheaton G."/>
            <person name="Tevatia R."/>
            <person name="Eckrich V."/>
            <person name="Kelly R."/>
            <person name="Blum P."/>
        </authorList>
    </citation>
    <scope>NUCLEOTIDE SEQUENCE [LARGE SCALE GENOMIC DNA]</scope>
    <source>
        <strain evidence="2 8">CuR1</strain>
    </source>
</reference>
<dbReference type="Proteomes" id="UP000062475">
    <property type="component" value="Chromosome"/>
</dbReference>
<evidence type="ECO:0000313" key="9">
    <source>
        <dbReference type="Proteomes" id="UP000056255"/>
    </source>
</evidence>
<evidence type="ECO:0000313" key="7">
    <source>
        <dbReference type="EMBL" id="AKV82429.1"/>
    </source>
</evidence>
<gene>
    <name evidence="2" type="ORF">HA72_0289</name>
    <name evidence="3" type="ORF">MsedA_0300</name>
    <name evidence="4" type="ORF">MsedB_0300</name>
    <name evidence="5" type="ORF">MsedC_0299</name>
    <name evidence="6" type="ORF">MsedD_0300</name>
    <name evidence="7" type="ORF">MsedE_0300</name>
</gene>
<evidence type="ECO:0000313" key="5">
    <source>
        <dbReference type="EMBL" id="AKV77941.1"/>
    </source>
</evidence>
<evidence type="ECO:0000313" key="8">
    <source>
        <dbReference type="Proteomes" id="UP000029084"/>
    </source>
</evidence>
<evidence type="ECO:0000313" key="12">
    <source>
        <dbReference type="Proteomes" id="UP000062475"/>
    </source>
</evidence>
<evidence type="ECO:0000313" key="11">
    <source>
        <dbReference type="Proteomes" id="UP000062398"/>
    </source>
</evidence>
<evidence type="ECO:0000313" key="10">
    <source>
        <dbReference type="Proteomes" id="UP000061362"/>
    </source>
</evidence>
<dbReference type="NCBIfam" id="NF041074">
    <property type="entry name" value="quin_ox_SoxA"/>
    <property type="match status" value="1"/>
</dbReference>
<evidence type="ECO:0000313" key="13">
    <source>
        <dbReference type="Proteomes" id="UP000068832"/>
    </source>
</evidence>
<dbReference type="Proteomes" id="UP000062398">
    <property type="component" value="Chromosome"/>
</dbReference>
<dbReference type="SUPFAM" id="SSF49503">
    <property type="entry name" value="Cupredoxins"/>
    <property type="match status" value="1"/>
</dbReference>
<keyword evidence="1" id="KW-1133">Transmembrane helix</keyword>
<evidence type="ECO:0000313" key="6">
    <source>
        <dbReference type="EMBL" id="AKV80186.1"/>
    </source>
</evidence>
<dbReference type="InterPro" id="IPR053624">
    <property type="entry name" value="Cytochrome_c_oxidase_su2-like"/>
</dbReference>
<dbReference type="AlphaFoldDB" id="A0A088E3A2"/>
<dbReference type="PATRIC" id="fig|43687.5.peg.294"/>
<proteinExistence type="predicted"/>
<reference evidence="10 11" key="2">
    <citation type="journal article" date="2015" name="Genome Announc.">
        <title>Complete Genome Sequences of Evolved Arsenate-Resistant Metallosphaera sedula Strains.</title>
        <authorList>
            <person name="Ai C."/>
            <person name="McCarthy S."/>
            <person name="Schackwitz W."/>
            <person name="Martin J."/>
            <person name="Lipzen A."/>
            <person name="Blum P."/>
        </authorList>
    </citation>
    <scope>NUCLEOTIDE SEQUENCE [LARGE SCALE GENOMIC DNA]</scope>
    <source>
        <strain evidence="5 11">ARS120-1</strain>
        <strain evidence="6 10">ARS120-2</strain>
        <strain evidence="3 13">ARS50-1</strain>
        <strain evidence="4 12">ARS50-2</strain>
    </source>
</reference>